<feature type="region of interest" description="Disordered" evidence="1">
    <location>
        <begin position="440"/>
        <end position="465"/>
    </location>
</feature>
<reference evidence="2 3" key="1">
    <citation type="journal article" date="2004" name="Science">
        <title>The genome of the diatom Thalassiosira pseudonana: ecology, evolution, and metabolism.</title>
        <authorList>
            <person name="Armbrust E.V."/>
            <person name="Berges J.A."/>
            <person name="Bowler C."/>
            <person name="Green B.R."/>
            <person name="Martinez D."/>
            <person name="Putnam N.H."/>
            <person name="Zhou S."/>
            <person name="Allen A.E."/>
            <person name="Apt K.E."/>
            <person name="Bechner M."/>
            <person name="Brzezinski M.A."/>
            <person name="Chaal B.K."/>
            <person name="Chiovitti A."/>
            <person name="Davis A.K."/>
            <person name="Demarest M.S."/>
            <person name="Detter J.C."/>
            <person name="Glavina T."/>
            <person name="Goodstein D."/>
            <person name="Hadi M.Z."/>
            <person name="Hellsten U."/>
            <person name="Hildebrand M."/>
            <person name="Jenkins B.D."/>
            <person name="Jurka J."/>
            <person name="Kapitonov V.V."/>
            <person name="Kroger N."/>
            <person name="Lau W.W."/>
            <person name="Lane T.W."/>
            <person name="Larimer F.W."/>
            <person name="Lippmeier J.C."/>
            <person name="Lucas S."/>
            <person name="Medina M."/>
            <person name="Montsant A."/>
            <person name="Obornik M."/>
            <person name="Parker M.S."/>
            <person name="Palenik B."/>
            <person name="Pazour G.J."/>
            <person name="Richardson P.M."/>
            <person name="Rynearson T.A."/>
            <person name="Saito M.A."/>
            <person name="Schwartz D.C."/>
            <person name="Thamatrakoln K."/>
            <person name="Valentin K."/>
            <person name="Vardi A."/>
            <person name="Wilkerson F.P."/>
            <person name="Rokhsar D.S."/>
        </authorList>
    </citation>
    <scope>NUCLEOTIDE SEQUENCE [LARGE SCALE GENOMIC DNA]</scope>
    <source>
        <strain evidence="2 3">CCMP1335</strain>
    </source>
</reference>
<organism evidence="2 3">
    <name type="scientific">Thalassiosira pseudonana</name>
    <name type="common">Marine diatom</name>
    <name type="synonym">Cyclotella nana</name>
    <dbReference type="NCBI Taxonomy" id="35128"/>
    <lineage>
        <taxon>Eukaryota</taxon>
        <taxon>Sar</taxon>
        <taxon>Stramenopiles</taxon>
        <taxon>Ochrophyta</taxon>
        <taxon>Bacillariophyta</taxon>
        <taxon>Coscinodiscophyceae</taxon>
        <taxon>Thalassiosirophycidae</taxon>
        <taxon>Thalassiosirales</taxon>
        <taxon>Thalassiosiraceae</taxon>
        <taxon>Thalassiosira</taxon>
    </lineage>
</organism>
<keyword evidence="3" id="KW-1185">Reference proteome</keyword>
<feature type="compositionally biased region" description="Polar residues" evidence="1">
    <location>
        <begin position="97"/>
        <end position="112"/>
    </location>
</feature>
<dbReference type="PaxDb" id="35128-Thaps3607"/>
<dbReference type="GeneID" id="7441925"/>
<reference evidence="2 3" key="2">
    <citation type="journal article" date="2008" name="Nature">
        <title>The Phaeodactylum genome reveals the evolutionary history of diatom genomes.</title>
        <authorList>
            <person name="Bowler C."/>
            <person name="Allen A.E."/>
            <person name="Badger J.H."/>
            <person name="Grimwood J."/>
            <person name="Jabbari K."/>
            <person name="Kuo A."/>
            <person name="Maheswari U."/>
            <person name="Martens C."/>
            <person name="Maumus F."/>
            <person name="Otillar R.P."/>
            <person name="Rayko E."/>
            <person name="Salamov A."/>
            <person name="Vandepoele K."/>
            <person name="Beszteri B."/>
            <person name="Gruber A."/>
            <person name="Heijde M."/>
            <person name="Katinka M."/>
            <person name="Mock T."/>
            <person name="Valentin K."/>
            <person name="Verret F."/>
            <person name="Berges J.A."/>
            <person name="Brownlee C."/>
            <person name="Cadoret J.P."/>
            <person name="Chiovitti A."/>
            <person name="Choi C.J."/>
            <person name="Coesel S."/>
            <person name="De Martino A."/>
            <person name="Detter J.C."/>
            <person name="Durkin C."/>
            <person name="Falciatore A."/>
            <person name="Fournet J."/>
            <person name="Haruta M."/>
            <person name="Huysman M.J."/>
            <person name="Jenkins B.D."/>
            <person name="Jiroutova K."/>
            <person name="Jorgensen R.E."/>
            <person name="Joubert Y."/>
            <person name="Kaplan A."/>
            <person name="Kroger N."/>
            <person name="Kroth P.G."/>
            <person name="La Roche J."/>
            <person name="Lindquist E."/>
            <person name="Lommer M."/>
            <person name="Martin-Jezequel V."/>
            <person name="Lopez P.J."/>
            <person name="Lucas S."/>
            <person name="Mangogna M."/>
            <person name="McGinnis K."/>
            <person name="Medlin L.K."/>
            <person name="Montsant A."/>
            <person name="Oudot-Le Secq M.P."/>
            <person name="Napoli C."/>
            <person name="Obornik M."/>
            <person name="Parker M.S."/>
            <person name="Petit J.L."/>
            <person name="Porcel B.M."/>
            <person name="Poulsen N."/>
            <person name="Robison M."/>
            <person name="Rychlewski L."/>
            <person name="Rynearson T.A."/>
            <person name="Schmutz J."/>
            <person name="Shapiro H."/>
            <person name="Siaut M."/>
            <person name="Stanley M."/>
            <person name="Sussman M.R."/>
            <person name="Taylor A.R."/>
            <person name="Vardi A."/>
            <person name="von Dassow P."/>
            <person name="Vyverman W."/>
            <person name="Willis A."/>
            <person name="Wyrwicz L.S."/>
            <person name="Rokhsar D.S."/>
            <person name="Weissenbach J."/>
            <person name="Armbrust E.V."/>
            <person name="Green B.R."/>
            <person name="Van de Peer Y."/>
            <person name="Grigoriev I.V."/>
        </authorList>
    </citation>
    <scope>NUCLEOTIDE SEQUENCE [LARGE SCALE GENOMIC DNA]</scope>
    <source>
        <strain evidence="2 3">CCMP1335</strain>
    </source>
</reference>
<dbReference type="eggNOG" id="ENOG502T0K1">
    <property type="taxonomic scope" value="Eukaryota"/>
</dbReference>
<feature type="region of interest" description="Disordered" evidence="1">
    <location>
        <begin position="91"/>
        <end position="168"/>
    </location>
</feature>
<evidence type="ECO:0008006" key="4">
    <source>
        <dbReference type="Google" id="ProtNLM"/>
    </source>
</evidence>
<protein>
    <recommendedName>
        <fullName evidence="4">GCK domain-containing protein</fullName>
    </recommendedName>
</protein>
<dbReference type="RefSeq" id="XP_002288900.1">
    <property type="nucleotide sequence ID" value="XM_002288864.1"/>
</dbReference>
<dbReference type="InParanoid" id="B8BY94"/>
<feature type="compositionally biased region" description="Basic and acidic residues" evidence="1">
    <location>
        <begin position="448"/>
        <end position="465"/>
    </location>
</feature>
<dbReference type="EMBL" id="CM000640">
    <property type="protein sequence ID" value="EED94336.1"/>
    <property type="molecule type" value="Genomic_DNA"/>
</dbReference>
<feature type="compositionally biased region" description="Acidic residues" evidence="1">
    <location>
        <begin position="223"/>
        <end position="238"/>
    </location>
</feature>
<evidence type="ECO:0000313" key="3">
    <source>
        <dbReference type="Proteomes" id="UP000001449"/>
    </source>
</evidence>
<dbReference type="Proteomes" id="UP000001449">
    <property type="component" value="Chromosome 3"/>
</dbReference>
<feature type="compositionally biased region" description="Basic and acidic residues" evidence="1">
    <location>
        <begin position="200"/>
        <end position="222"/>
    </location>
</feature>
<gene>
    <name evidence="2" type="ORF">THAPSDRAFT_3607</name>
</gene>
<dbReference type="HOGENOM" id="CLU_519287_0_0_1"/>
<evidence type="ECO:0000313" key="2">
    <source>
        <dbReference type="EMBL" id="EED94336.1"/>
    </source>
</evidence>
<dbReference type="AlphaFoldDB" id="B8BY94"/>
<feature type="compositionally biased region" description="Acidic residues" evidence="1">
    <location>
        <begin position="147"/>
        <end position="168"/>
    </location>
</feature>
<evidence type="ECO:0000256" key="1">
    <source>
        <dbReference type="SAM" id="MobiDB-lite"/>
    </source>
</evidence>
<proteinExistence type="predicted"/>
<dbReference type="KEGG" id="tps:THAPSDRAFT_3607"/>
<accession>B8BY94</accession>
<feature type="region of interest" description="Disordered" evidence="1">
    <location>
        <begin position="34"/>
        <end position="62"/>
    </location>
</feature>
<name>B8BY94_THAPS</name>
<feature type="compositionally biased region" description="Polar residues" evidence="1">
    <location>
        <begin position="34"/>
        <end position="49"/>
    </location>
</feature>
<feature type="region of interest" description="Disordered" evidence="1">
    <location>
        <begin position="200"/>
        <end position="285"/>
    </location>
</feature>
<feature type="compositionally biased region" description="Acidic residues" evidence="1">
    <location>
        <begin position="247"/>
        <end position="285"/>
    </location>
</feature>
<sequence length="525" mass="57806">MSSSRVLLMATRRGSATLPSAMAYSIPLASVSTVSSPTRGVSSVQNPSSIPRGVSHMSTSFSNSSQKQTYSLAFLTSMASLAVVSSTLSSNSSATSCESNADNLDIASNTTAGPADESEDSNGDNAIIIQDGMDTGSETPSPKSLIADDDTGLADVEEDDDDPSNDEETTCSICLINRQGPCRKYWLKFERCMKEHSAEKERAKEVAGAKRVADEEKTKESASPEDEAEPTLEEQWEEFMDKSTNPGEDDEEEDDDDDEEEEDDVGSEDSDSDMDGSNTEQEELSLGERCDKFMIPWIGCIQEHRNVYSLISNAFYQKDYVDPLEDTVPDHRRNPFSKTDADIGERDGYIIKYIGVEVDLGNWREHVEADADDGRDGEFLDDEEQQQLPQLSHHPEERHLINAYAKFRLTDESGQPIEVAYIKDQKGRLLGFDSFTKRDGNGAGAGEDGLHENKETEHDGSTSEHVKIHDGECTFHIVPGETTSVSAYAIYRGVRKEGEDGESVREDVMYYTPDIPLPGIQSGKK</sequence>